<dbReference type="EMBL" id="CP014227">
    <property type="protein sequence ID" value="AMD84913.1"/>
    <property type="molecule type" value="Genomic_DNA"/>
</dbReference>
<comment type="pathway">
    <text evidence="7">Porphyrin-containing compound metabolism; protoheme biosynthesis; protoheme from protoporphyrin-IX: step 1/1.</text>
</comment>
<comment type="subcellular location">
    <subcellularLocation>
        <location evidence="7">Cytoplasm</location>
    </subcellularLocation>
</comment>
<dbReference type="EMBL" id="LT906449">
    <property type="protein sequence ID" value="SNV06463.1"/>
    <property type="molecule type" value="Genomic_DNA"/>
</dbReference>
<evidence type="ECO:0000313" key="10">
    <source>
        <dbReference type="EMBL" id="SNV06463.1"/>
    </source>
</evidence>
<evidence type="ECO:0000313" key="9">
    <source>
        <dbReference type="EMBL" id="AMD84913.1"/>
    </source>
</evidence>
<organism evidence="10 12">
    <name type="scientific">Capnocytophaga haemolytica</name>
    <dbReference type="NCBI Taxonomy" id="45243"/>
    <lineage>
        <taxon>Bacteria</taxon>
        <taxon>Pseudomonadati</taxon>
        <taxon>Bacteroidota</taxon>
        <taxon>Flavobacteriia</taxon>
        <taxon>Flavobacteriales</taxon>
        <taxon>Flavobacteriaceae</taxon>
        <taxon>Capnocytophaga</taxon>
    </lineage>
</organism>
<evidence type="ECO:0000256" key="6">
    <source>
        <dbReference type="ARBA" id="ARBA00024536"/>
    </source>
</evidence>
<dbReference type="InterPro" id="IPR033659">
    <property type="entry name" value="Ferrochelatase_N"/>
</dbReference>
<evidence type="ECO:0000256" key="7">
    <source>
        <dbReference type="HAMAP-Rule" id="MF_00323"/>
    </source>
</evidence>
<evidence type="ECO:0000256" key="8">
    <source>
        <dbReference type="RuleBase" id="RU004185"/>
    </source>
</evidence>
<dbReference type="AlphaFoldDB" id="A0AAX2GWE9"/>
<dbReference type="GO" id="GO:0006783">
    <property type="term" value="P:heme biosynthetic process"/>
    <property type="evidence" value="ECO:0007669"/>
    <property type="project" value="UniProtKB-UniRule"/>
</dbReference>
<dbReference type="GO" id="GO:0046872">
    <property type="term" value="F:metal ion binding"/>
    <property type="evidence" value="ECO:0007669"/>
    <property type="project" value="UniProtKB-KW"/>
</dbReference>
<keyword evidence="7" id="KW-0479">Metal-binding</keyword>
<dbReference type="GO" id="GO:0005737">
    <property type="term" value="C:cytoplasm"/>
    <property type="evidence" value="ECO:0007669"/>
    <property type="project" value="UniProtKB-SubCell"/>
</dbReference>
<dbReference type="RefSeq" id="WP_066428837.1">
    <property type="nucleotide sequence ID" value="NZ_CP014227.1"/>
</dbReference>
<keyword evidence="7" id="KW-0963">Cytoplasm</keyword>
<dbReference type="Gene3D" id="3.40.50.1400">
    <property type="match status" value="2"/>
</dbReference>
<dbReference type="EC" id="4.98.1.1" evidence="7"/>
<dbReference type="NCBIfam" id="TIGR00109">
    <property type="entry name" value="hemH"/>
    <property type="match status" value="1"/>
</dbReference>
<accession>A0AAX2GWE9</accession>
<dbReference type="CDD" id="cd03411">
    <property type="entry name" value="Ferrochelatase_N"/>
    <property type="match status" value="1"/>
</dbReference>
<feature type="binding site" evidence="7">
    <location>
        <position position="189"/>
    </location>
    <ligand>
        <name>Fe(2+)</name>
        <dbReference type="ChEBI" id="CHEBI:29033"/>
    </ligand>
</feature>
<evidence type="ECO:0000313" key="11">
    <source>
        <dbReference type="Proteomes" id="UP000065822"/>
    </source>
</evidence>
<gene>
    <name evidence="7 10" type="primary">hemH</name>
    <name evidence="9" type="ORF">AXF12_04900</name>
    <name evidence="10" type="ORF">SAMEA44541418_00747</name>
</gene>
<sequence>MPRGVLLVNLGSPDSVEIKDIKRYLDEFLMDERVIDYPYWLRYLIVHGIILRVRPKRTSVAYQKIWWEEGSPLIVITKRLVEKLSQRVQTPVAMAMRYGKPSIAQGFEELRAKGVTEVLLVPLYPQYAMATSQTIEVLAECLVSTKFKEMTLTKFPAFFGREEYIEAVAAVAAPYLREGAFDHLLFSYHGLPERHLHKTVGTAAHKHITENELCCDAYSEEGALCYRSHCFETTRLLVERLGLKQGQYSQAFQSRLGADKWLKPFTSERVEALAKQGVKRLAVITPAFVADCVETLEEIEMGEGKAFLAHGGESFQMIPCLNDSEAWVQALQKWVEDFESIG</sequence>
<evidence type="ECO:0000313" key="12">
    <source>
        <dbReference type="Proteomes" id="UP000215539"/>
    </source>
</evidence>
<comment type="catalytic activity">
    <reaction evidence="6">
        <text>Fe-coproporphyrin III + 2 H(+) = coproporphyrin III + Fe(2+)</text>
        <dbReference type="Rhea" id="RHEA:49572"/>
        <dbReference type="ChEBI" id="CHEBI:15378"/>
        <dbReference type="ChEBI" id="CHEBI:29033"/>
        <dbReference type="ChEBI" id="CHEBI:68438"/>
        <dbReference type="ChEBI" id="CHEBI:131725"/>
        <dbReference type="EC" id="4.99.1.9"/>
    </reaction>
    <physiologicalReaction direction="right-to-left" evidence="6">
        <dbReference type="Rhea" id="RHEA:49574"/>
    </physiologicalReaction>
</comment>
<dbReference type="PANTHER" id="PTHR11108">
    <property type="entry name" value="FERROCHELATASE"/>
    <property type="match status" value="1"/>
</dbReference>
<keyword evidence="5 7" id="KW-0627">Porphyrin biosynthesis</keyword>
<reference evidence="10 12" key="2">
    <citation type="submission" date="2017-06" db="EMBL/GenBank/DDBJ databases">
        <authorList>
            <consortium name="Pathogen Informatics"/>
        </authorList>
    </citation>
    <scope>NUCLEOTIDE SEQUENCE [LARGE SCALE GENOMIC DNA]</scope>
    <source>
        <strain evidence="10 12">NCTC12947</strain>
    </source>
</reference>
<dbReference type="SUPFAM" id="SSF53800">
    <property type="entry name" value="Chelatase"/>
    <property type="match status" value="1"/>
</dbReference>
<protein>
    <recommendedName>
        <fullName evidence="7">Ferrochelatase</fullName>
        <ecNumber evidence="7">4.98.1.1</ecNumber>
    </recommendedName>
    <alternativeName>
        <fullName evidence="7">Heme synthase</fullName>
    </alternativeName>
    <alternativeName>
        <fullName evidence="7">Protoheme ferro-lyase</fullName>
    </alternativeName>
</protein>
<dbReference type="Proteomes" id="UP000215539">
    <property type="component" value="Chromosome 1"/>
</dbReference>
<dbReference type="InterPro" id="IPR001015">
    <property type="entry name" value="Ferrochelatase"/>
</dbReference>
<reference evidence="9 11" key="1">
    <citation type="submission" date="2016-02" db="EMBL/GenBank/DDBJ databases">
        <authorList>
            <person name="Holder M.E."/>
            <person name="Ajami N.J."/>
            <person name="Petrosino J.F."/>
        </authorList>
    </citation>
    <scope>NUCLEOTIDE SEQUENCE [LARGE SCALE GENOMIC DNA]</scope>
    <source>
        <strain evidence="9 11">CCUG 32990</strain>
    </source>
</reference>
<feature type="binding site" evidence="7">
    <location>
        <position position="294"/>
    </location>
    <ligand>
        <name>Fe(2+)</name>
        <dbReference type="ChEBI" id="CHEBI:29033"/>
    </ligand>
</feature>
<evidence type="ECO:0000256" key="2">
    <source>
        <dbReference type="ARBA" id="ARBA00023004"/>
    </source>
</evidence>
<dbReference type="PANTHER" id="PTHR11108:SF1">
    <property type="entry name" value="FERROCHELATASE, MITOCHONDRIAL"/>
    <property type="match status" value="1"/>
</dbReference>
<dbReference type="HAMAP" id="MF_00323">
    <property type="entry name" value="Ferrochelatase"/>
    <property type="match status" value="1"/>
</dbReference>
<keyword evidence="2 7" id="KW-0408">Iron</keyword>
<comment type="catalytic activity">
    <reaction evidence="7">
        <text>heme b + 2 H(+) = protoporphyrin IX + Fe(2+)</text>
        <dbReference type="Rhea" id="RHEA:22584"/>
        <dbReference type="ChEBI" id="CHEBI:15378"/>
        <dbReference type="ChEBI" id="CHEBI:29033"/>
        <dbReference type="ChEBI" id="CHEBI:57306"/>
        <dbReference type="ChEBI" id="CHEBI:60344"/>
        <dbReference type="EC" id="4.98.1.1"/>
    </reaction>
</comment>
<comment type="function">
    <text evidence="7">Catalyzes the ferrous insertion into protoporphyrin IX.</text>
</comment>
<dbReference type="InterPro" id="IPR033644">
    <property type="entry name" value="Ferrochelatase_C"/>
</dbReference>
<evidence type="ECO:0000256" key="3">
    <source>
        <dbReference type="ARBA" id="ARBA00023133"/>
    </source>
</evidence>
<dbReference type="Pfam" id="PF00762">
    <property type="entry name" value="Ferrochelatase"/>
    <property type="match status" value="1"/>
</dbReference>
<keyword evidence="3 7" id="KW-0350">Heme biosynthesis</keyword>
<evidence type="ECO:0000256" key="1">
    <source>
        <dbReference type="ARBA" id="ARBA00007718"/>
    </source>
</evidence>
<evidence type="ECO:0000256" key="5">
    <source>
        <dbReference type="ARBA" id="ARBA00023244"/>
    </source>
</evidence>
<comment type="similarity">
    <text evidence="1 7 8">Belongs to the ferrochelatase family.</text>
</comment>
<keyword evidence="11" id="KW-1185">Reference proteome</keyword>
<name>A0AAX2GWE9_9FLAO</name>
<dbReference type="KEGG" id="chg:AXF12_04900"/>
<keyword evidence="4 7" id="KW-0456">Lyase</keyword>
<evidence type="ECO:0000256" key="4">
    <source>
        <dbReference type="ARBA" id="ARBA00023239"/>
    </source>
</evidence>
<dbReference type="CDD" id="cd00419">
    <property type="entry name" value="Ferrochelatase_C"/>
    <property type="match status" value="1"/>
</dbReference>
<dbReference type="GO" id="GO:0004325">
    <property type="term" value="F:ferrochelatase activity"/>
    <property type="evidence" value="ECO:0007669"/>
    <property type="project" value="UniProtKB-UniRule"/>
</dbReference>
<proteinExistence type="inferred from homology"/>
<dbReference type="Proteomes" id="UP000065822">
    <property type="component" value="Chromosome"/>
</dbReference>